<reference evidence="1 2" key="1">
    <citation type="submission" date="2023-03" db="EMBL/GenBank/DDBJ databases">
        <title>High-quality genome of Scylla paramamosain provides insights in environmental adaptation.</title>
        <authorList>
            <person name="Zhang L."/>
        </authorList>
    </citation>
    <scope>NUCLEOTIDE SEQUENCE [LARGE SCALE GENOMIC DNA]</scope>
    <source>
        <strain evidence="1">LZ_2023a</strain>
        <tissue evidence="1">Muscle</tissue>
    </source>
</reference>
<name>A0AAW0T3K0_SCYPA</name>
<comment type="caution">
    <text evidence="1">The sequence shown here is derived from an EMBL/GenBank/DDBJ whole genome shotgun (WGS) entry which is preliminary data.</text>
</comment>
<evidence type="ECO:0000313" key="1">
    <source>
        <dbReference type="EMBL" id="KAK8381422.1"/>
    </source>
</evidence>
<proteinExistence type="predicted"/>
<dbReference type="AlphaFoldDB" id="A0AAW0T3K0"/>
<organism evidence="1 2">
    <name type="scientific">Scylla paramamosain</name>
    <name type="common">Mud crab</name>
    <dbReference type="NCBI Taxonomy" id="85552"/>
    <lineage>
        <taxon>Eukaryota</taxon>
        <taxon>Metazoa</taxon>
        <taxon>Ecdysozoa</taxon>
        <taxon>Arthropoda</taxon>
        <taxon>Crustacea</taxon>
        <taxon>Multicrustacea</taxon>
        <taxon>Malacostraca</taxon>
        <taxon>Eumalacostraca</taxon>
        <taxon>Eucarida</taxon>
        <taxon>Decapoda</taxon>
        <taxon>Pleocyemata</taxon>
        <taxon>Brachyura</taxon>
        <taxon>Eubrachyura</taxon>
        <taxon>Portunoidea</taxon>
        <taxon>Portunidae</taxon>
        <taxon>Portuninae</taxon>
        <taxon>Scylla</taxon>
    </lineage>
</organism>
<evidence type="ECO:0000313" key="2">
    <source>
        <dbReference type="Proteomes" id="UP001487740"/>
    </source>
</evidence>
<sequence>MKLVPSQGSFARFAERKTYPARRLAHSSRNTQKVTTPSVPASVVGRASIRTQERKDLYISSDILKLVCEKDTPVNLSGSELGSETAVSFVVQHVVQRLLPWSVLSLWRRVSVCVCVCVWVRYPRSSGPREGKARLMSYVYL</sequence>
<protein>
    <submittedName>
        <fullName evidence="1">Uncharacterized protein</fullName>
    </submittedName>
</protein>
<accession>A0AAW0T3K0</accession>
<dbReference type="Proteomes" id="UP001487740">
    <property type="component" value="Unassembled WGS sequence"/>
</dbReference>
<gene>
    <name evidence="1" type="ORF">O3P69_018478</name>
</gene>
<dbReference type="EMBL" id="JARAKH010000040">
    <property type="protein sequence ID" value="KAK8381422.1"/>
    <property type="molecule type" value="Genomic_DNA"/>
</dbReference>
<keyword evidence="2" id="KW-1185">Reference proteome</keyword>